<dbReference type="Proteomes" id="UP000789702">
    <property type="component" value="Unassembled WGS sequence"/>
</dbReference>
<reference evidence="1" key="1">
    <citation type="submission" date="2021-06" db="EMBL/GenBank/DDBJ databases">
        <authorList>
            <person name="Kallberg Y."/>
            <person name="Tangrot J."/>
            <person name="Rosling A."/>
        </authorList>
    </citation>
    <scope>NUCLEOTIDE SEQUENCE</scope>
    <source>
        <strain evidence="1">IL203A</strain>
    </source>
</reference>
<evidence type="ECO:0000313" key="1">
    <source>
        <dbReference type="EMBL" id="CAG8506324.1"/>
    </source>
</evidence>
<comment type="caution">
    <text evidence="1">The sequence shown here is derived from an EMBL/GenBank/DDBJ whole genome shotgun (WGS) entry which is preliminary data.</text>
</comment>
<evidence type="ECO:0000313" key="2">
    <source>
        <dbReference type="Proteomes" id="UP000789702"/>
    </source>
</evidence>
<proteinExistence type="predicted"/>
<dbReference type="EMBL" id="CAJVPU010002713">
    <property type="protein sequence ID" value="CAG8506324.1"/>
    <property type="molecule type" value="Genomic_DNA"/>
</dbReference>
<sequence>MCETFDDRAPRNLIMNFYIQAANILDKLFAHKGTIKSLTLADNVKEKKKMYALICETLKYKNVINTILDNSQIFDVEKKLPRNVAILLVHDLLFSQNGIKSLSNGPYKQSILRHEIRLRAELARLKIKMKVKNNEDLINSEIRETIVIPRYIRVNTLKASVKKVIEHFQAKGFTQEEPIDDLKNIRPKTIRKDKHLPDLLILPPNTDLHEDALYLSGDIILQDKASCIPAFICSPPFNSHVIDACAAPGNKTSHLSAIMQNTGKIWAFDFDKHRLNLLKKLIQKAGCKNVEAIHESFLDVDPMEQKYSNVGYILLDPSCSGSGIINRLDHLIDASDETQEQLDLSHRFKEQRLENLSEFQEKMILHAFKFRSVQKIIYSTCSIYAEENEHVIKRALDQTDHFVLANKNDMMPSWPRRGISSEINDDEGIAEKFIRTSPNEDYTNGFFVACFVRKTAQPINTETDGGLKSKKRKHNKDVTIIKIKDDDEWKVNISNNGSLLSKGSAIDNGKKKKKNSISQSN</sequence>
<gene>
    <name evidence="1" type="ORF">DHETER_LOCUS3245</name>
</gene>
<name>A0ACA9L1T2_9GLOM</name>
<keyword evidence="2" id="KW-1185">Reference proteome</keyword>
<accession>A0ACA9L1T2</accession>
<organism evidence="1 2">
    <name type="scientific">Dentiscutata heterogama</name>
    <dbReference type="NCBI Taxonomy" id="1316150"/>
    <lineage>
        <taxon>Eukaryota</taxon>
        <taxon>Fungi</taxon>
        <taxon>Fungi incertae sedis</taxon>
        <taxon>Mucoromycota</taxon>
        <taxon>Glomeromycotina</taxon>
        <taxon>Glomeromycetes</taxon>
        <taxon>Diversisporales</taxon>
        <taxon>Gigasporaceae</taxon>
        <taxon>Dentiscutata</taxon>
    </lineage>
</organism>
<protein>
    <submittedName>
        <fullName evidence="1">9250_t:CDS:1</fullName>
    </submittedName>
</protein>